<dbReference type="Proteomes" id="UP000070284">
    <property type="component" value="Unassembled WGS sequence"/>
</dbReference>
<keyword evidence="2" id="KW-1185">Reference proteome</keyword>
<evidence type="ECO:0000313" key="2">
    <source>
        <dbReference type="Proteomes" id="UP000070284"/>
    </source>
</evidence>
<evidence type="ECO:0000313" key="1">
    <source>
        <dbReference type="EMBL" id="KXA91825.1"/>
    </source>
</evidence>
<sequence length="147" mass="16713">MKILSGEETAEFLKDLVHLETQAEDRGLDLTVDKIYELKNRGEIDFGGSERSDADIAEIEPELRNPEDDYGWWELESGTYLIKHNEELETEKISVIQPLSRLTRNGAVHPVKLVTRLELLPLHVSGSGISIKENSRVSRVIMLENED</sequence>
<gene>
    <name evidence="1" type="ORF">AKJ65_08345</name>
</gene>
<reference evidence="1 2" key="1">
    <citation type="journal article" date="2016" name="Sci. Rep.">
        <title>Metabolic traits of an uncultured archaeal lineage -MSBL1- from brine pools of the Red Sea.</title>
        <authorList>
            <person name="Mwirichia R."/>
            <person name="Alam I."/>
            <person name="Rashid M."/>
            <person name="Vinu M."/>
            <person name="Ba-Alawi W."/>
            <person name="Anthony Kamau A."/>
            <person name="Kamanda Ngugi D."/>
            <person name="Goker M."/>
            <person name="Klenk H.P."/>
            <person name="Bajic V."/>
            <person name="Stingl U."/>
        </authorList>
    </citation>
    <scope>NUCLEOTIDE SEQUENCE [LARGE SCALE GENOMIC DNA]</scope>
    <source>
        <strain evidence="1">SCGC-AAA259E19</strain>
    </source>
</reference>
<protein>
    <recommendedName>
        <fullName evidence="3">dCTP deaminase</fullName>
    </recommendedName>
</protein>
<dbReference type="AlphaFoldDB" id="A0A133UCA5"/>
<name>A0A133UCA5_9EURY</name>
<evidence type="ECO:0008006" key="3">
    <source>
        <dbReference type="Google" id="ProtNLM"/>
    </source>
</evidence>
<accession>A0A133UCA5</accession>
<organism evidence="1 2">
    <name type="scientific">candidate division MSBL1 archaeon SCGC-AAA259E19</name>
    <dbReference type="NCBI Taxonomy" id="1698264"/>
    <lineage>
        <taxon>Archaea</taxon>
        <taxon>Methanobacteriati</taxon>
        <taxon>Methanobacteriota</taxon>
        <taxon>candidate division MSBL1</taxon>
    </lineage>
</organism>
<comment type="caution">
    <text evidence="1">The sequence shown here is derived from an EMBL/GenBank/DDBJ whole genome shotgun (WGS) entry which is preliminary data.</text>
</comment>
<proteinExistence type="predicted"/>
<dbReference type="EMBL" id="LHXO01000206">
    <property type="protein sequence ID" value="KXA91825.1"/>
    <property type="molecule type" value="Genomic_DNA"/>
</dbReference>